<evidence type="ECO:0000313" key="3">
    <source>
        <dbReference type="EMBL" id="GAA2007063.1"/>
    </source>
</evidence>
<gene>
    <name evidence="3" type="ORF">GCM10009799_38260</name>
</gene>
<dbReference type="Pfam" id="PF00857">
    <property type="entry name" value="Isochorismatase"/>
    <property type="match status" value="1"/>
</dbReference>
<reference evidence="3 4" key="1">
    <citation type="journal article" date="2019" name="Int. J. Syst. Evol. Microbiol.">
        <title>The Global Catalogue of Microorganisms (GCM) 10K type strain sequencing project: providing services to taxonomists for standard genome sequencing and annotation.</title>
        <authorList>
            <consortium name="The Broad Institute Genomics Platform"/>
            <consortium name="The Broad Institute Genome Sequencing Center for Infectious Disease"/>
            <person name="Wu L."/>
            <person name="Ma J."/>
        </authorList>
    </citation>
    <scope>NUCLEOTIDE SEQUENCE [LARGE SCALE GENOMIC DNA]</scope>
    <source>
        <strain evidence="3 4">JCM 15313</strain>
    </source>
</reference>
<evidence type="ECO:0000259" key="2">
    <source>
        <dbReference type="Pfam" id="PF00857"/>
    </source>
</evidence>
<dbReference type="GO" id="GO:0016787">
    <property type="term" value="F:hydrolase activity"/>
    <property type="evidence" value="ECO:0007669"/>
    <property type="project" value="UniProtKB-KW"/>
</dbReference>
<dbReference type="CDD" id="cd00431">
    <property type="entry name" value="cysteine_hydrolases"/>
    <property type="match status" value="1"/>
</dbReference>
<dbReference type="EMBL" id="BAAAPC010000017">
    <property type="protein sequence ID" value="GAA2007063.1"/>
    <property type="molecule type" value="Genomic_DNA"/>
</dbReference>
<dbReference type="InterPro" id="IPR050272">
    <property type="entry name" value="Isochorismatase-like_hydrls"/>
</dbReference>
<dbReference type="Proteomes" id="UP001501585">
    <property type="component" value="Unassembled WGS sequence"/>
</dbReference>
<dbReference type="InterPro" id="IPR000868">
    <property type="entry name" value="Isochorismatase-like_dom"/>
</dbReference>
<feature type="domain" description="Isochorismatase-like" evidence="2">
    <location>
        <begin position="33"/>
        <end position="175"/>
    </location>
</feature>
<keyword evidence="4" id="KW-1185">Reference proteome</keyword>
<accession>A0ABN2TGM4</accession>
<evidence type="ECO:0000313" key="4">
    <source>
        <dbReference type="Proteomes" id="UP001501585"/>
    </source>
</evidence>
<evidence type="ECO:0000256" key="1">
    <source>
        <dbReference type="ARBA" id="ARBA00022801"/>
    </source>
</evidence>
<dbReference type="SUPFAM" id="SSF52499">
    <property type="entry name" value="Isochorismatase-like hydrolases"/>
    <property type="match status" value="1"/>
</dbReference>
<dbReference type="PANTHER" id="PTHR43540">
    <property type="entry name" value="PEROXYUREIDOACRYLATE/UREIDOACRYLATE AMIDOHYDROLASE-RELATED"/>
    <property type="match status" value="1"/>
</dbReference>
<comment type="caution">
    <text evidence="3">The sequence shown here is derived from an EMBL/GenBank/DDBJ whole genome shotgun (WGS) entry which is preliminary data.</text>
</comment>
<organism evidence="3 4">
    <name type="scientific">Nocardiopsis rhodophaea</name>
    <dbReference type="NCBI Taxonomy" id="280238"/>
    <lineage>
        <taxon>Bacteria</taxon>
        <taxon>Bacillati</taxon>
        <taxon>Actinomycetota</taxon>
        <taxon>Actinomycetes</taxon>
        <taxon>Streptosporangiales</taxon>
        <taxon>Nocardiopsidaceae</taxon>
        <taxon>Nocardiopsis</taxon>
    </lineage>
</organism>
<dbReference type="InterPro" id="IPR036380">
    <property type="entry name" value="Isochorismatase-like_sf"/>
</dbReference>
<sequence length="194" mass="21274">MDRRVAWGGAALSQPAAARRAAMRGWHTKRPPPPSAHIVPEVVGLVRGWAAAGGAVLFTRYLNYPGSPYTRILDWHKFQASPEVDIIAELTPYTESSVALDKTVYSLFTEEGSVLVKEHGWENLYLCGVDTESCVTQSAIGAFERGLTPYVTTDACASHHRSELHRAGLTLLRKNIGPRQLLPRADLALQRAEA</sequence>
<proteinExistence type="predicted"/>
<name>A0ABN2TGM4_9ACTN</name>
<dbReference type="PANTHER" id="PTHR43540:SF6">
    <property type="entry name" value="ISOCHORISMATASE-LIKE DOMAIN-CONTAINING PROTEIN"/>
    <property type="match status" value="1"/>
</dbReference>
<keyword evidence="1 3" id="KW-0378">Hydrolase</keyword>
<dbReference type="Gene3D" id="3.40.50.850">
    <property type="entry name" value="Isochorismatase-like"/>
    <property type="match status" value="1"/>
</dbReference>
<protein>
    <submittedName>
        <fullName evidence="3">Cysteine hydrolase</fullName>
    </submittedName>
</protein>